<keyword evidence="2" id="KW-0472">Membrane</keyword>
<feature type="transmembrane region" description="Helical" evidence="2">
    <location>
        <begin position="75"/>
        <end position="96"/>
    </location>
</feature>
<protein>
    <recommendedName>
        <fullName evidence="3">YdbS-like PH domain-containing protein</fullName>
    </recommendedName>
</protein>
<organism evidence="4 5">
    <name type="scientific">Cardiobacterium valvarum F0432</name>
    <dbReference type="NCBI Taxonomy" id="797473"/>
    <lineage>
        <taxon>Bacteria</taxon>
        <taxon>Pseudomonadati</taxon>
        <taxon>Pseudomonadota</taxon>
        <taxon>Gammaproteobacteria</taxon>
        <taxon>Cardiobacteriales</taxon>
        <taxon>Cardiobacteriaceae</taxon>
        <taxon>Cardiobacterium</taxon>
    </lineage>
</organism>
<dbReference type="HOGENOM" id="CLU_111557_1_0_6"/>
<gene>
    <name evidence="4" type="ORF">HMPREF9080_00982</name>
</gene>
<sequence length="178" mass="20346">MPESNIESTASKDNSTSQQKKINNAAQSWQNAPIQQDTSFQNAFAKVMQSNYVKENLLPGEEVIYWGRVTIVTQIPLIILTLFFIFPIIFIFINLYSTELALTNKRVIAKKGYIRKESIELPFKRIDSIMVQQGAFGRIFNYGTVIINGSSISMPMKFISNPIEFRNQVARQINKEDD</sequence>
<keyword evidence="2" id="KW-0812">Transmembrane</keyword>
<evidence type="ECO:0000256" key="2">
    <source>
        <dbReference type="SAM" id="Phobius"/>
    </source>
</evidence>
<dbReference type="RefSeq" id="WP_006985001.1">
    <property type="nucleotide sequence ID" value="NZ_JH417911.1"/>
</dbReference>
<dbReference type="AlphaFoldDB" id="G9ZDZ8"/>
<evidence type="ECO:0000313" key="5">
    <source>
        <dbReference type="Proteomes" id="UP000004750"/>
    </source>
</evidence>
<name>G9ZDZ8_9GAMM</name>
<evidence type="ECO:0000256" key="1">
    <source>
        <dbReference type="SAM" id="MobiDB-lite"/>
    </source>
</evidence>
<feature type="domain" description="YdbS-like PH" evidence="3">
    <location>
        <begin position="97"/>
        <end position="168"/>
    </location>
</feature>
<feature type="region of interest" description="Disordered" evidence="1">
    <location>
        <begin position="1"/>
        <end position="22"/>
    </location>
</feature>
<dbReference type="EMBL" id="AGCM01000051">
    <property type="protein sequence ID" value="EHM55023.1"/>
    <property type="molecule type" value="Genomic_DNA"/>
</dbReference>
<dbReference type="Proteomes" id="UP000004750">
    <property type="component" value="Unassembled WGS sequence"/>
</dbReference>
<reference evidence="4 5" key="1">
    <citation type="submission" date="2011-08" db="EMBL/GenBank/DDBJ databases">
        <authorList>
            <person name="Weinstock G."/>
            <person name="Sodergren E."/>
            <person name="Clifton S."/>
            <person name="Fulton L."/>
            <person name="Fulton B."/>
            <person name="Courtney L."/>
            <person name="Fronick C."/>
            <person name="Harrison M."/>
            <person name="Strong C."/>
            <person name="Farmer C."/>
            <person name="Delahaunty K."/>
            <person name="Markovic C."/>
            <person name="Hall O."/>
            <person name="Minx P."/>
            <person name="Tomlinson C."/>
            <person name="Mitreva M."/>
            <person name="Hou S."/>
            <person name="Chen J."/>
            <person name="Wollam A."/>
            <person name="Pepin K.H."/>
            <person name="Johnson M."/>
            <person name="Bhonagiri V."/>
            <person name="Zhang X."/>
            <person name="Suruliraj S."/>
            <person name="Warren W."/>
            <person name="Chinwalla A."/>
            <person name="Mardis E.R."/>
            <person name="Wilson R.K."/>
        </authorList>
    </citation>
    <scope>NUCLEOTIDE SEQUENCE [LARGE SCALE GENOMIC DNA]</scope>
    <source>
        <strain evidence="4 5">F0432</strain>
    </source>
</reference>
<proteinExistence type="predicted"/>
<evidence type="ECO:0000259" key="3">
    <source>
        <dbReference type="Pfam" id="PF03703"/>
    </source>
</evidence>
<dbReference type="PANTHER" id="PTHR37938">
    <property type="entry name" value="BLL0215 PROTEIN"/>
    <property type="match status" value="1"/>
</dbReference>
<accession>G9ZDZ8</accession>
<dbReference type="Pfam" id="PF03703">
    <property type="entry name" value="bPH_2"/>
    <property type="match status" value="1"/>
</dbReference>
<evidence type="ECO:0000313" key="4">
    <source>
        <dbReference type="EMBL" id="EHM55023.1"/>
    </source>
</evidence>
<keyword evidence="2" id="KW-1133">Transmembrane helix</keyword>
<dbReference type="PANTHER" id="PTHR37938:SF1">
    <property type="entry name" value="BLL0215 PROTEIN"/>
    <property type="match status" value="1"/>
</dbReference>
<comment type="caution">
    <text evidence="4">The sequence shown here is derived from an EMBL/GenBank/DDBJ whole genome shotgun (WGS) entry which is preliminary data.</text>
</comment>
<dbReference type="STRING" id="797473.HMPREF9080_00982"/>
<dbReference type="InterPro" id="IPR005182">
    <property type="entry name" value="YdbS-like_PH"/>
</dbReference>